<dbReference type="AlphaFoldDB" id="A0A2X0L5Z6"/>
<proteinExistence type="predicted"/>
<evidence type="ECO:0000256" key="1">
    <source>
        <dbReference type="SAM" id="MobiDB-lite"/>
    </source>
</evidence>
<dbReference type="EMBL" id="FMWP01000107">
    <property type="protein sequence ID" value="SCZ99888.1"/>
    <property type="molecule type" value="Genomic_DNA"/>
</dbReference>
<feature type="region of interest" description="Disordered" evidence="1">
    <location>
        <begin position="1"/>
        <end position="39"/>
    </location>
</feature>
<evidence type="ECO:0000313" key="2">
    <source>
        <dbReference type="EMBL" id="SCZ99888.1"/>
    </source>
</evidence>
<gene>
    <name evidence="2" type="ORF">BZ3500_MVSOF-1268-A1-R1_CHR9G10308</name>
</gene>
<accession>A0A2X0L5Z6</accession>
<protein>
    <submittedName>
        <fullName evidence="2">BZ3500_MvSof-1268-A1-R1_Chr9g10308 protein</fullName>
    </submittedName>
</protein>
<reference evidence="3" key="1">
    <citation type="submission" date="2016-10" db="EMBL/GenBank/DDBJ databases">
        <authorList>
            <person name="Jeantristanb JTB J.-T."/>
            <person name="Ricardo R."/>
        </authorList>
    </citation>
    <scope>NUCLEOTIDE SEQUENCE [LARGE SCALE GENOMIC DNA]</scope>
</reference>
<evidence type="ECO:0000313" key="3">
    <source>
        <dbReference type="Proteomes" id="UP000249723"/>
    </source>
</evidence>
<name>A0A2X0L5Z6_9BASI</name>
<feature type="compositionally biased region" description="Polar residues" evidence="1">
    <location>
        <begin position="14"/>
        <end position="29"/>
    </location>
</feature>
<keyword evidence="3" id="KW-1185">Reference proteome</keyword>
<organism evidence="2 3">
    <name type="scientific">Microbotryum saponariae</name>
    <dbReference type="NCBI Taxonomy" id="289078"/>
    <lineage>
        <taxon>Eukaryota</taxon>
        <taxon>Fungi</taxon>
        <taxon>Dikarya</taxon>
        <taxon>Basidiomycota</taxon>
        <taxon>Pucciniomycotina</taxon>
        <taxon>Microbotryomycetes</taxon>
        <taxon>Microbotryales</taxon>
        <taxon>Microbotryaceae</taxon>
        <taxon>Microbotryum</taxon>
    </lineage>
</organism>
<sequence>MNQPDSGPPVELQGPSNGSSSAMPCQSGPNVLHPPTVTGPVVPQHPYNAYVNQPVAYHYSHQPHLFPTPPRAFGPLYHLMPHYQPMSHHPPSHPANSHT</sequence>
<dbReference type="Proteomes" id="UP000249723">
    <property type="component" value="Unassembled WGS sequence"/>
</dbReference>